<keyword evidence="11" id="KW-0720">Serine protease</keyword>
<dbReference type="EC" id="3.4.21.107" evidence="4"/>
<comment type="caution">
    <text evidence="17">The sequence shown here is derived from an EMBL/GenBank/DDBJ whole genome shotgun (WGS) entry which is preliminary data.</text>
</comment>
<proteinExistence type="inferred from homology"/>
<dbReference type="InterPro" id="IPR036034">
    <property type="entry name" value="PDZ_sf"/>
</dbReference>
<evidence type="ECO:0000256" key="1">
    <source>
        <dbReference type="ARBA" id="ARBA00001772"/>
    </source>
</evidence>
<dbReference type="Proteomes" id="UP000009881">
    <property type="component" value="Unassembled WGS sequence"/>
</dbReference>
<evidence type="ECO:0000256" key="10">
    <source>
        <dbReference type="ARBA" id="ARBA00022801"/>
    </source>
</evidence>
<reference evidence="17 18" key="1">
    <citation type="journal article" date="2013" name="Genome Announc.">
        <title>Draft Genome Sequence of an Alphaproteobacterium, Caenispirillum salinarum AK4(T), Isolated from a Solar Saltern.</title>
        <authorList>
            <person name="Khatri I."/>
            <person name="Singh A."/>
            <person name="Korpole S."/>
            <person name="Pinnaka A.K."/>
            <person name="Subramanian S."/>
        </authorList>
    </citation>
    <scope>NUCLEOTIDE SEQUENCE [LARGE SCALE GENOMIC DNA]</scope>
    <source>
        <strain evidence="17 18">AK4</strain>
    </source>
</reference>
<feature type="active site" description="Charge relay system" evidence="14">
    <location>
        <position position="123"/>
    </location>
</feature>
<evidence type="ECO:0000256" key="12">
    <source>
        <dbReference type="ARBA" id="ARBA00023016"/>
    </source>
</evidence>
<evidence type="ECO:0000259" key="16">
    <source>
        <dbReference type="PROSITE" id="PS50106"/>
    </source>
</evidence>
<feature type="binding site" evidence="15">
    <location>
        <begin position="225"/>
        <end position="227"/>
    </location>
    <ligand>
        <name>substrate</name>
    </ligand>
</feature>
<evidence type="ECO:0000256" key="2">
    <source>
        <dbReference type="ARBA" id="ARBA00004418"/>
    </source>
</evidence>
<protein>
    <recommendedName>
        <fullName evidence="5">Probable periplasmic serine endoprotease DegP-like</fullName>
        <ecNumber evidence="4">3.4.21.107</ecNumber>
    </recommendedName>
    <alternativeName>
        <fullName evidence="13">Protease Do</fullName>
    </alternativeName>
</protein>
<feature type="domain" description="PDZ" evidence="16">
    <location>
        <begin position="398"/>
        <end position="487"/>
    </location>
</feature>
<dbReference type="SUPFAM" id="SSF50156">
    <property type="entry name" value="PDZ domain-like"/>
    <property type="match status" value="2"/>
</dbReference>
<feature type="active site" description="Charge relay system" evidence="14">
    <location>
        <position position="227"/>
    </location>
</feature>
<dbReference type="InterPro" id="IPR009003">
    <property type="entry name" value="Peptidase_S1_PA"/>
</dbReference>
<dbReference type="SUPFAM" id="SSF50494">
    <property type="entry name" value="Trypsin-like serine proteases"/>
    <property type="match status" value="1"/>
</dbReference>
<comment type="catalytic activity">
    <reaction evidence="1">
        <text>Acts on substrates that are at least partially unfolded. The cleavage site P1 residue is normally between a pair of hydrophobic residues, such as Val-|-Val.</text>
        <dbReference type="EC" id="3.4.21.107"/>
    </reaction>
</comment>
<dbReference type="RefSeq" id="WP_009542228.1">
    <property type="nucleotide sequence ID" value="NZ_ANHY01000020.1"/>
</dbReference>
<dbReference type="GO" id="GO:0004252">
    <property type="term" value="F:serine-type endopeptidase activity"/>
    <property type="evidence" value="ECO:0007669"/>
    <property type="project" value="InterPro"/>
</dbReference>
<evidence type="ECO:0000256" key="5">
    <source>
        <dbReference type="ARBA" id="ARBA00013958"/>
    </source>
</evidence>
<dbReference type="eggNOG" id="COG0265">
    <property type="taxonomic scope" value="Bacteria"/>
</dbReference>
<dbReference type="CDD" id="cd10839">
    <property type="entry name" value="cpPDZ1_DegP-like"/>
    <property type="match status" value="1"/>
</dbReference>
<organism evidence="17 18">
    <name type="scientific">Caenispirillum salinarum AK4</name>
    <dbReference type="NCBI Taxonomy" id="1238182"/>
    <lineage>
        <taxon>Bacteria</taxon>
        <taxon>Pseudomonadati</taxon>
        <taxon>Pseudomonadota</taxon>
        <taxon>Alphaproteobacteria</taxon>
        <taxon>Rhodospirillales</taxon>
        <taxon>Novispirillaceae</taxon>
        <taxon>Caenispirillum</taxon>
    </lineage>
</organism>
<dbReference type="Pfam" id="PF13365">
    <property type="entry name" value="Trypsin_2"/>
    <property type="match status" value="1"/>
</dbReference>
<dbReference type="NCBIfam" id="TIGR02037">
    <property type="entry name" value="degP_htrA_DO"/>
    <property type="match status" value="1"/>
</dbReference>
<dbReference type="PROSITE" id="PS50106">
    <property type="entry name" value="PDZ"/>
    <property type="match status" value="2"/>
</dbReference>
<dbReference type="STRING" id="1238182.C882_1832"/>
<dbReference type="GO" id="GO:0006508">
    <property type="term" value="P:proteolysis"/>
    <property type="evidence" value="ECO:0007669"/>
    <property type="project" value="UniProtKB-KW"/>
</dbReference>
<keyword evidence="10" id="KW-0378">Hydrolase</keyword>
<dbReference type="EMBL" id="ANHY01000020">
    <property type="protein sequence ID" value="EKV27330.1"/>
    <property type="molecule type" value="Genomic_DNA"/>
</dbReference>
<evidence type="ECO:0000313" key="17">
    <source>
        <dbReference type="EMBL" id="EKV27330.1"/>
    </source>
</evidence>
<dbReference type="PANTHER" id="PTHR22939:SF130">
    <property type="entry name" value="PERIPLASMIC SERINE ENDOPROTEASE DEGP-LIKE-RELATED"/>
    <property type="match status" value="1"/>
</dbReference>
<dbReference type="Pfam" id="PF00595">
    <property type="entry name" value="PDZ"/>
    <property type="match status" value="1"/>
</dbReference>
<dbReference type="Gene3D" id="2.30.42.10">
    <property type="match status" value="2"/>
</dbReference>
<evidence type="ECO:0000256" key="8">
    <source>
        <dbReference type="ARBA" id="ARBA00022737"/>
    </source>
</evidence>
<sequence length="501" mass="52543">MTGSIRTPIPAAGRWLSALVVVGALMLGAAAQQPAQAQNGAPASFADMAERLLPAVVNISTTTTLGGERGPQMPQFPPGSPFEDFFREFFDRQQAPSVPRRATSLGSGFVIDGDDGYIVTNNHVIEGAEEVTVILQDDTALTAEVIGRDPKTDVAVLKVDNDEELPSVQWGDSDTARVGDWVIAIGNPFGLGGTVTAGIISARARNINAGPYDNFIQTDASINRGNSGGPLFDMDGRVVGVNTAIYSPAGGGSVGIGFATPSNLARNVVEDLIEYGEVKRGWLGVRIQTVTDEIADSLGLEGAQGALVASVQPDGPAAAAGIQPGDVILRWDDQAINEMRNLPKAVAETEIGRTVDVIVWRDGERRTIDVEVAELQEEEAAAFAGEPNGNGPTPEQTGSEVPALGLSVQPLDLEARETYGIPDDVQTGVVVSDLSTDSDAAQKGIRPGDVIAEVNQTRVSSAAEIREQVAQARDNGRKSVLLMVQGDTGSRFVAVRIGEEG</sequence>
<dbReference type="FunFam" id="2.40.10.120:FF:000007">
    <property type="entry name" value="Periplasmic serine endoprotease DegP-like"/>
    <property type="match status" value="1"/>
</dbReference>
<keyword evidence="8" id="KW-0677">Repeat</keyword>
<evidence type="ECO:0000256" key="9">
    <source>
        <dbReference type="ARBA" id="ARBA00022764"/>
    </source>
</evidence>
<evidence type="ECO:0000256" key="15">
    <source>
        <dbReference type="PIRSR" id="PIRSR611782-2"/>
    </source>
</evidence>
<dbReference type="InterPro" id="IPR001478">
    <property type="entry name" value="PDZ"/>
</dbReference>
<gene>
    <name evidence="17" type="ORF">C882_1832</name>
</gene>
<feature type="active site" description="Charge relay system" evidence="14">
    <location>
        <position position="153"/>
    </location>
</feature>
<keyword evidence="6 17" id="KW-0645">Protease</keyword>
<comment type="similarity">
    <text evidence="3">Belongs to the peptidase S1C family.</text>
</comment>
<dbReference type="PATRIC" id="fig|1238182.3.peg.3786"/>
<dbReference type="InterPro" id="IPR001940">
    <property type="entry name" value="Peptidase_S1C"/>
</dbReference>
<evidence type="ECO:0000256" key="13">
    <source>
        <dbReference type="ARBA" id="ARBA00032850"/>
    </source>
</evidence>
<keyword evidence="9" id="KW-0574">Periplasm</keyword>
<dbReference type="GO" id="GO:0042597">
    <property type="term" value="C:periplasmic space"/>
    <property type="evidence" value="ECO:0007669"/>
    <property type="project" value="UniProtKB-SubCell"/>
</dbReference>
<keyword evidence="7" id="KW-0732">Signal</keyword>
<dbReference type="AlphaFoldDB" id="K9GMW2"/>
<evidence type="ECO:0000256" key="11">
    <source>
        <dbReference type="ARBA" id="ARBA00022825"/>
    </source>
</evidence>
<comment type="subcellular location">
    <subcellularLocation>
        <location evidence="2">Periplasm</location>
    </subcellularLocation>
</comment>
<evidence type="ECO:0000256" key="4">
    <source>
        <dbReference type="ARBA" id="ARBA00013035"/>
    </source>
</evidence>
<dbReference type="Gene3D" id="2.40.10.120">
    <property type="match status" value="1"/>
</dbReference>
<keyword evidence="18" id="KW-1185">Reference proteome</keyword>
<dbReference type="Pfam" id="PF13180">
    <property type="entry name" value="PDZ_2"/>
    <property type="match status" value="1"/>
</dbReference>
<name>K9GMW2_9PROT</name>
<evidence type="ECO:0000256" key="14">
    <source>
        <dbReference type="PIRSR" id="PIRSR611782-1"/>
    </source>
</evidence>
<evidence type="ECO:0000256" key="7">
    <source>
        <dbReference type="ARBA" id="ARBA00022729"/>
    </source>
</evidence>
<dbReference type="InterPro" id="IPR011782">
    <property type="entry name" value="Pept_S1C_Do"/>
</dbReference>
<feature type="domain" description="PDZ" evidence="16">
    <location>
        <begin position="272"/>
        <end position="363"/>
    </location>
</feature>
<accession>K9GMW2</accession>
<evidence type="ECO:0000256" key="3">
    <source>
        <dbReference type="ARBA" id="ARBA00010541"/>
    </source>
</evidence>
<dbReference type="PRINTS" id="PR00834">
    <property type="entry name" value="PROTEASES2C"/>
</dbReference>
<dbReference type="SMART" id="SM00228">
    <property type="entry name" value="PDZ"/>
    <property type="match status" value="2"/>
</dbReference>
<feature type="binding site" evidence="15">
    <location>
        <position position="153"/>
    </location>
    <ligand>
        <name>substrate</name>
    </ligand>
</feature>
<dbReference type="PANTHER" id="PTHR22939">
    <property type="entry name" value="SERINE PROTEASE FAMILY S1C HTRA-RELATED"/>
    <property type="match status" value="1"/>
</dbReference>
<feature type="binding site" evidence="15">
    <location>
        <position position="123"/>
    </location>
    <ligand>
        <name>substrate</name>
    </ligand>
</feature>
<evidence type="ECO:0000256" key="6">
    <source>
        <dbReference type="ARBA" id="ARBA00022670"/>
    </source>
</evidence>
<evidence type="ECO:0000313" key="18">
    <source>
        <dbReference type="Proteomes" id="UP000009881"/>
    </source>
</evidence>
<keyword evidence="12" id="KW-0346">Stress response</keyword>